<dbReference type="PROSITE" id="PS00086">
    <property type="entry name" value="CYTOCHROME_P450"/>
    <property type="match status" value="1"/>
</dbReference>
<keyword evidence="5" id="KW-0503">Monooxygenase</keyword>
<sequence length="508" mass="57480">MGPAEITQCSLAFLYIFLRLCEFLHDSKKLRKYPSILPFAGITNLVYVGFNERARSRRIARTEALLTAHQDRPVLRLGPNRLSFASTEAIKDTYGTGTKCIKGDQHTTIGGTPNLLSVVDKEFHSVKRRRLSRAFATAHLLEWEYKVSHNVRKLHHQLDTHVAKGRTLDFRHWSNLFTLDAIVSIALSLDACFMQSGSSTAEITLPNGRTKTIEALACLRSVNRAVEPFVWSRSVYTLMRAFSRFTPYRHSTWAKAADWQVYVGNLVAQRMLREREGRADDDLFASLLKDSKSQSLNLCHAELAAETGHLLDAGSDTTSIALTHVMYCLTKNPEKLLKLRKELDNSLSHLSPEDLPAYSHVRDLPYLRACLDEAMRLRPSLSPGLQRETPPEGLAIGGEWVPGNTMVSISPFIAHRDPIVFPDPESFLPERWLDGKSKDFAKYILTFSAGGRVCIGKNIAYLEQTLLVASIVRKYEFSLVSSDWSIEWEEYFNTWPTSLPLNFKYRVG</sequence>
<reference evidence="6 7" key="1">
    <citation type="journal article" date="2018" name="BMC Genomics">
        <title>Genomic evidence for intraspecific hybridization in a clonal and extremely halotolerant yeast.</title>
        <authorList>
            <person name="Gostincar C."/>
            <person name="Stajich J.E."/>
            <person name="Zupancic J."/>
            <person name="Zalar P."/>
            <person name="Gunde-Cimerman N."/>
        </authorList>
    </citation>
    <scope>NUCLEOTIDE SEQUENCE [LARGE SCALE GENOMIC DNA]</scope>
    <source>
        <strain evidence="6 7">EXF-2788</strain>
    </source>
</reference>
<keyword evidence="2 4" id="KW-0479">Metal-binding</keyword>
<keyword evidence="5" id="KW-0560">Oxidoreductase</keyword>
<proteinExistence type="inferred from homology"/>
<comment type="cofactor">
    <cofactor evidence="1 4">
        <name>heme</name>
        <dbReference type="ChEBI" id="CHEBI:30413"/>
    </cofactor>
</comment>
<dbReference type="GO" id="GO:0016705">
    <property type="term" value="F:oxidoreductase activity, acting on paired donors, with incorporation or reduction of molecular oxygen"/>
    <property type="evidence" value="ECO:0007669"/>
    <property type="project" value="InterPro"/>
</dbReference>
<keyword evidence="4 5" id="KW-0349">Heme</keyword>
<dbReference type="PRINTS" id="PR00385">
    <property type="entry name" value="P450"/>
</dbReference>
<evidence type="ECO:0000313" key="6">
    <source>
        <dbReference type="EMBL" id="RMY87316.1"/>
    </source>
</evidence>
<dbReference type="OrthoDB" id="2789670at2759"/>
<dbReference type="GO" id="GO:0005506">
    <property type="term" value="F:iron ion binding"/>
    <property type="evidence" value="ECO:0007669"/>
    <property type="project" value="InterPro"/>
</dbReference>
<feature type="binding site" description="axial binding residue" evidence="4">
    <location>
        <position position="454"/>
    </location>
    <ligand>
        <name>heme</name>
        <dbReference type="ChEBI" id="CHEBI:30413"/>
    </ligand>
    <ligandPart>
        <name>Fe</name>
        <dbReference type="ChEBI" id="CHEBI:18248"/>
    </ligandPart>
</feature>
<evidence type="ECO:0000313" key="7">
    <source>
        <dbReference type="Proteomes" id="UP000268823"/>
    </source>
</evidence>
<dbReference type="Gene3D" id="1.10.630.10">
    <property type="entry name" value="Cytochrome P450"/>
    <property type="match status" value="1"/>
</dbReference>
<dbReference type="SUPFAM" id="SSF48264">
    <property type="entry name" value="Cytochrome P450"/>
    <property type="match status" value="1"/>
</dbReference>
<evidence type="ECO:0000256" key="2">
    <source>
        <dbReference type="ARBA" id="ARBA00022723"/>
    </source>
</evidence>
<dbReference type="PRINTS" id="PR00463">
    <property type="entry name" value="EP450I"/>
</dbReference>
<dbReference type="InterPro" id="IPR017972">
    <property type="entry name" value="Cyt_P450_CS"/>
</dbReference>
<dbReference type="AlphaFoldDB" id="A0A3M7FFB7"/>
<dbReference type="InterPro" id="IPR002401">
    <property type="entry name" value="Cyt_P450_E_grp-I"/>
</dbReference>
<dbReference type="Proteomes" id="UP000268823">
    <property type="component" value="Unassembled WGS sequence"/>
</dbReference>
<dbReference type="GO" id="GO:0004497">
    <property type="term" value="F:monooxygenase activity"/>
    <property type="evidence" value="ECO:0007669"/>
    <property type="project" value="UniProtKB-KW"/>
</dbReference>
<gene>
    <name evidence="6" type="ORF">D0861_05421</name>
</gene>
<dbReference type="GO" id="GO:0020037">
    <property type="term" value="F:heme binding"/>
    <property type="evidence" value="ECO:0007669"/>
    <property type="project" value="InterPro"/>
</dbReference>
<name>A0A3M7FFB7_HORWE</name>
<dbReference type="Pfam" id="PF00067">
    <property type="entry name" value="p450"/>
    <property type="match status" value="1"/>
</dbReference>
<evidence type="ECO:0000256" key="1">
    <source>
        <dbReference type="ARBA" id="ARBA00001971"/>
    </source>
</evidence>
<comment type="caution">
    <text evidence="6">The sequence shown here is derived from an EMBL/GenBank/DDBJ whole genome shotgun (WGS) entry which is preliminary data.</text>
</comment>
<dbReference type="InterPro" id="IPR001128">
    <property type="entry name" value="Cyt_P450"/>
</dbReference>
<dbReference type="PANTHER" id="PTHR24305:SF172">
    <property type="entry name" value="P450, PUTATIVE (EUROFUNG)-RELATED"/>
    <property type="match status" value="1"/>
</dbReference>
<dbReference type="InterPro" id="IPR036396">
    <property type="entry name" value="Cyt_P450_sf"/>
</dbReference>
<evidence type="ECO:0000256" key="3">
    <source>
        <dbReference type="ARBA" id="ARBA00023004"/>
    </source>
</evidence>
<organism evidence="6 7">
    <name type="scientific">Hortaea werneckii</name>
    <name type="common">Black yeast</name>
    <name type="synonym">Cladosporium werneckii</name>
    <dbReference type="NCBI Taxonomy" id="91943"/>
    <lineage>
        <taxon>Eukaryota</taxon>
        <taxon>Fungi</taxon>
        <taxon>Dikarya</taxon>
        <taxon>Ascomycota</taxon>
        <taxon>Pezizomycotina</taxon>
        <taxon>Dothideomycetes</taxon>
        <taxon>Dothideomycetidae</taxon>
        <taxon>Mycosphaerellales</taxon>
        <taxon>Teratosphaeriaceae</taxon>
        <taxon>Hortaea</taxon>
    </lineage>
</organism>
<evidence type="ECO:0000256" key="4">
    <source>
        <dbReference type="PIRSR" id="PIRSR602401-1"/>
    </source>
</evidence>
<evidence type="ECO:0008006" key="8">
    <source>
        <dbReference type="Google" id="ProtNLM"/>
    </source>
</evidence>
<evidence type="ECO:0000256" key="5">
    <source>
        <dbReference type="RuleBase" id="RU000461"/>
    </source>
</evidence>
<dbReference type="PANTHER" id="PTHR24305">
    <property type="entry name" value="CYTOCHROME P450"/>
    <property type="match status" value="1"/>
</dbReference>
<dbReference type="EMBL" id="QWIR01000096">
    <property type="protein sequence ID" value="RMY87316.1"/>
    <property type="molecule type" value="Genomic_DNA"/>
</dbReference>
<accession>A0A3M7FFB7</accession>
<keyword evidence="3 4" id="KW-0408">Iron</keyword>
<dbReference type="InterPro" id="IPR050121">
    <property type="entry name" value="Cytochrome_P450_monoxygenase"/>
</dbReference>
<protein>
    <recommendedName>
        <fullName evidence="8">Benzoate 4-monooxygenase cytochrome P450</fullName>
    </recommendedName>
</protein>
<dbReference type="CDD" id="cd11061">
    <property type="entry name" value="CYP67-like"/>
    <property type="match status" value="1"/>
</dbReference>
<comment type="similarity">
    <text evidence="5">Belongs to the cytochrome P450 family.</text>
</comment>